<gene>
    <name evidence="2" type="ORF">SAY87_017799</name>
</gene>
<proteinExistence type="predicted"/>
<evidence type="ECO:0000313" key="3">
    <source>
        <dbReference type="Proteomes" id="UP001345219"/>
    </source>
</evidence>
<keyword evidence="3" id="KW-1185">Reference proteome</keyword>
<organism evidence="2 3">
    <name type="scientific">Trapa incisa</name>
    <dbReference type="NCBI Taxonomy" id="236973"/>
    <lineage>
        <taxon>Eukaryota</taxon>
        <taxon>Viridiplantae</taxon>
        <taxon>Streptophyta</taxon>
        <taxon>Embryophyta</taxon>
        <taxon>Tracheophyta</taxon>
        <taxon>Spermatophyta</taxon>
        <taxon>Magnoliopsida</taxon>
        <taxon>eudicotyledons</taxon>
        <taxon>Gunneridae</taxon>
        <taxon>Pentapetalae</taxon>
        <taxon>rosids</taxon>
        <taxon>malvids</taxon>
        <taxon>Myrtales</taxon>
        <taxon>Lythraceae</taxon>
        <taxon>Trapa</taxon>
    </lineage>
</organism>
<name>A0AAN7L1D1_9MYRT</name>
<evidence type="ECO:0000313" key="2">
    <source>
        <dbReference type="EMBL" id="KAK4777612.1"/>
    </source>
</evidence>
<reference evidence="2 3" key="1">
    <citation type="journal article" date="2023" name="Hortic Res">
        <title>Pangenome of water caltrop reveals structural variations and asymmetric subgenome divergence after allopolyploidization.</title>
        <authorList>
            <person name="Zhang X."/>
            <person name="Chen Y."/>
            <person name="Wang L."/>
            <person name="Yuan Y."/>
            <person name="Fang M."/>
            <person name="Shi L."/>
            <person name="Lu R."/>
            <person name="Comes H.P."/>
            <person name="Ma Y."/>
            <person name="Chen Y."/>
            <person name="Huang G."/>
            <person name="Zhou Y."/>
            <person name="Zheng Z."/>
            <person name="Qiu Y."/>
        </authorList>
    </citation>
    <scope>NUCLEOTIDE SEQUENCE [LARGE SCALE GENOMIC DNA]</scope>
    <source>
        <tissue evidence="2">Roots</tissue>
    </source>
</reference>
<dbReference type="AlphaFoldDB" id="A0AAN7L1D1"/>
<dbReference type="EMBL" id="JAXIOK010000002">
    <property type="protein sequence ID" value="KAK4777612.1"/>
    <property type="molecule type" value="Genomic_DNA"/>
</dbReference>
<dbReference type="Proteomes" id="UP001345219">
    <property type="component" value="Chromosome 14"/>
</dbReference>
<protein>
    <submittedName>
        <fullName evidence="2">Uncharacterized protein</fullName>
    </submittedName>
</protein>
<feature type="region of interest" description="Disordered" evidence="1">
    <location>
        <begin position="50"/>
        <end position="88"/>
    </location>
</feature>
<comment type="caution">
    <text evidence="2">The sequence shown here is derived from an EMBL/GenBank/DDBJ whole genome shotgun (WGS) entry which is preliminary data.</text>
</comment>
<sequence length="88" mass="9471">MAAAAAAANPPAAQSIPLLTPHKMGKFDLSHRSEMRSTISRMERRLCLAPTRESRRGLTESTGLLLARSEPMRSPKSSTTSGWPPGTP</sequence>
<evidence type="ECO:0000256" key="1">
    <source>
        <dbReference type="SAM" id="MobiDB-lite"/>
    </source>
</evidence>
<accession>A0AAN7L1D1</accession>